<dbReference type="InterPro" id="IPR004045">
    <property type="entry name" value="Glutathione_S-Trfase_N"/>
</dbReference>
<dbReference type="PANTHER" id="PTHR43917:SF8">
    <property type="entry name" value="GH16740P-RELATED"/>
    <property type="match status" value="1"/>
</dbReference>
<dbReference type="Gene3D" id="1.20.1050.10">
    <property type="match status" value="1"/>
</dbReference>
<sequence length="239" mass="28372">MPTPVKFYYDLLSQHSRALYMFFEATKIPYEPIPVSTQQKEYEGKQVKSEYKEYVNRFQQVPMINDAGFKLSEGVTILKYLAREKLVPEHWYPRDSKLRARIDEFLEWQNNNSHTLFNKFVQEKFENSTKIHQNAENDLKLKEYKKLVENTLDVLENEWMQLSKDEEKAHKFMIGDKITIADILTACEVEQPKLVGVDPLDGRPKLTHWLEQVKSTMRPYYDEAHHDFYKITEQASAKN</sequence>
<comment type="similarity">
    <text evidence="3">Belongs to the GST superfamily.</text>
</comment>
<comment type="subcellular location">
    <subcellularLocation>
        <location evidence="1">Cytoplasm</location>
    </subcellularLocation>
</comment>
<accession>U5EWQ7</accession>
<protein>
    <submittedName>
        <fullName evidence="6">Putative glutathione s-transferase</fullName>
    </submittedName>
</protein>
<dbReference type="Gene3D" id="3.40.30.10">
    <property type="entry name" value="Glutaredoxin"/>
    <property type="match status" value="1"/>
</dbReference>
<feature type="domain" description="GST C-terminal" evidence="5">
    <location>
        <begin position="95"/>
        <end position="238"/>
    </location>
</feature>
<dbReference type="InterPro" id="IPR051369">
    <property type="entry name" value="GST_Theta"/>
</dbReference>
<evidence type="ECO:0000256" key="3">
    <source>
        <dbReference type="RuleBase" id="RU003494"/>
    </source>
</evidence>
<name>U5EWQ7_9DIPT</name>
<dbReference type="PANTHER" id="PTHR43917">
    <property type="match status" value="1"/>
</dbReference>
<reference evidence="6" key="1">
    <citation type="journal article" date="2014" name="Insect Biochem. Mol. Biol.">
        <title>An insight into the sialome of the frog biting fly, Corethrella appendiculata.</title>
        <authorList>
            <person name="Ribeiro J.M.C."/>
            <person name="Chagas A.C."/>
            <person name="Pham V.M."/>
            <person name="Lounibos L.P."/>
            <person name="Calvo E."/>
        </authorList>
    </citation>
    <scope>NUCLEOTIDE SEQUENCE</scope>
    <source>
        <tissue evidence="6">Salivary glands</tissue>
    </source>
</reference>
<organism evidence="6">
    <name type="scientific">Corethrella appendiculata</name>
    <dbReference type="NCBI Taxonomy" id="1370023"/>
    <lineage>
        <taxon>Eukaryota</taxon>
        <taxon>Metazoa</taxon>
        <taxon>Ecdysozoa</taxon>
        <taxon>Arthropoda</taxon>
        <taxon>Hexapoda</taxon>
        <taxon>Insecta</taxon>
        <taxon>Pterygota</taxon>
        <taxon>Neoptera</taxon>
        <taxon>Endopterygota</taxon>
        <taxon>Diptera</taxon>
        <taxon>Nematocera</taxon>
        <taxon>Culicoidea</taxon>
        <taxon>Chaoboridae</taxon>
        <taxon>Corethrella</taxon>
    </lineage>
</organism>
<feature type="domain" description="GST N-terminal" evidence="4">
    <location>
        <begin position="3"/>
        <end position="89"/>
    </location>
</feature>
<dbReference type="Pfam" id="PF02798">
    <property type="entry name" value="GST_N"/>
    <property type="match status" value="1"/>
</dbReference>
<dbReference type="Pfam" id="PF00043">
    <property type="entry name" value="GST_C"/>
    <property type="match status" value="1"/>
</dbReference>
<dbReference type="GO" id="GO:0016740">
    <property type="term" value="F:transferase activity"/>
    <property type="evidence" value="ECO:0007669"/>
    <property type="project" value="UniProtKB-KW"/>
</dbReference>
<keyword evidence="2" id="KW-0963">Cytoplasm</keyword>
<dbReference type="GO" id="GO:0005737">
    <property type="term" value="C:cytoplasm"/>
    <property type="evidence" value="ECO:0007669"/>
    <property type="project" value="UniProtKB-SubCell"/>
</dbReference>
<dbReference type="AlphaFoldDB" id="U5EWQ7"/>
<evidence type="ECO:0000313" key="6">
    <source>
        <dbReference type="EMBL" id="JAB58567.1"/>
    </source>
</evidence>
<dbReference type="SFLD" id="SFLDG00358">
    <property type="entry name" value="Main_(cytGST)"/>
    <property type="match status" value="1"/>
</dbReference>
<dbReference type="InterPro" id="IPR040079">
    <property type="entry name" value="Glutathione_S-Trfase"/>
</dbReference>
<dbReference type="PROSITE" id="PS50404">
    <property type="entry name" value="GST_NTER"/>
    <property type="match status" value="1"/>
</dbReference>
<dbReference type="SUPFAM" id="SSF47616">
    <property type="entry name" value="GST C-terminal domain-like"/>
    <property type="match status" value="1"/>
</dbReference>
<evidence type="ECO:0000256" key="2">
    <source>
        <dbReference type="ARBA" id="ARBA00022490"/>
    </source>
</evidence>
<evidence type="ECO:0000259" key="5">
    <source>
        <dbReference type="PROSITE" id="PS50405"/>
    </source>
</evidence>
<dbReference type="EMBL" id="GANO01001304">
    <property type="protein sequence ID" value="JAB58567.1"/>
    <property type="molecule type" value="mRNA"/>
</dbReference>
<evidence type="ECO:0000259" key="4">
    <source>
        <dbReference type="PROSITE" id="PS50404"/>
    </source>
</evidence>
<dbReference type="PROSITE" id="PS50405">
    <property type="entry name" value="GST_CTER"/>
    <property type="match status" value="1"/>
</dbReference>
<dbReference type="InterPro" id="IPR010987">
    <property type="entry name" value="Glutathione-S-Trfase_C-like"/>
</dbReference>
<dbReference type="SFLD" id="SFLDS00019">
    <property type="entry name" value="Glutathione_Transferase_(cytos"/>
    <property type="match status" value="1"/>
</dbReference>
<keyword evidence="6" id="KW-0808">Transferase</keyword>
<dbReference type="InterPro" id="IPR036249">
    <property type="entry name" value="Thioredoxin-like_sf"/>
</dbReference>
<proteinExistence type="evidence at transcript level"/>
<evidence type="ECO:0000256" key="1">
    <source>
        <dbReference type="ARBA" id="ARBA00004496"/>
    </source>
</evidence>
<dbReference type="SUPFAM" id="SSF52833">
    <property type="entry name" value="Thioredoxin-like"/>
    <property type="match status" value="1"/>
</dbReference>
<dbReference type="InterPro" id="IPR036282">
    <property type="entry name" value="Glutathione-S-Trfase_C_sf"/>
</dbReference>
<dbReference type="InterPro" id="IPR004046">
    <property type="entry name" value="GST_C"/>
</dbReference>